<keyword evidence="4" id="KW-1185">Reference proteome</keyword>
<feature type="signal peptide" evidence="2">
    <location>
        <begin position="1"/>
        <end position="22"/>
    </location>
</feature>
<protein>
    <submittedName>
        <fullName evidence="3">Uncharacterized protein</fullName>
    </submittedName>
</protein>
<name>A0AAN7XJK6_ELEMC</name>
<reference evidence="3 4" key="1">
    <citation type="journal article" date="2023" name="Genes (Basel)">
        <title>Chromosome-Level Genome Assembly and Circadian Gene Repertoire of the Patagonia Blennie Eleginops maclovinus-The Closest Ancestral Proxy of Antarctic Cryonotothenioids.</title>
        <authorList>
            <person name="Cheng C.C."/>
            <person name="Rivera-Colon A.G."/>
            <person name="Minhas B.F."/>
            <person name="Wilson L."/>
            <person name="Rayamajhi N."/>
            <person name="Vargas-Chacoff L."/>
            <person name="Catchen J.M."/>
        </authorList>
    </citation>
    <scope>NUCLEOTIDE SEQUENCE [LARGE SCALE GENOMIC DNA]</scope>
    <source>
        <strain evidence="3">JMC-PN-2008</strain>
    </source>
</reference>
<feature type="chain" id="PRO_5042825305" evidence="2">
    <location>
        <begin position="23"/>
        <end position="123"/>
    </location>
</feature>
<feature type="compositionally biased region" description="Basic residues" evidence="1">
    <location>
        <begin position="102"/>
        <end position="113"/>
    </location>
</feature>
<proteinExistence type="predicted"/>
<evidence type="ECO:0000313" key="4">
    <source>
        <dbReference type="Proteomes" id="UP001346869"/>
    </source>
</evidence>
<comment type="caution">
    <text evidence="3">The sequence shown here is derived from an EMBL/GenBank/DDBJ whole genome shotgun (WGS) entry which is preliminary data.</text>
</comment>
<feature type="region of interest" description="Disordered" evidence="1">
    <location>
        <begin position="102"/>
        <end position="123"/>
    </location>
</feature>
<dbReference type="EMBL" id="JAUZQC010000012">
    <property type="protein sequence ID" value="KAK5861855.1"/>
    <property type="molecule type" value="Genomic_DNA"/>
</dbReference>
<keyword evidence="2" id="KW-0732">Signal</keyword>
<dbReference type="AlphaFoldDB" id="A0AAN7XJK6"/>
<evidence type="ECO:0000313" key="3">
    <source>
        <dbReference type="EMBL" id="KAK5861855.1"/>
    </source>
</evidence>
<evidence type="ECO:0000256" key="2">
    <source>
        <dbReference type="SAM" id="SignalP"/>
    </source>
</evidence>
<evidence type="ECO:0000256" key="1">
    <source>
        <dbReference type="SAM" id="MobiDB-lite"/>
    </source>
</evidence>
<sequence>MGPRLLFLLVLTLLIFTDHSQGVPKTHEQSLDVSRFPDAPVFEPLTIANPINIPRQHTRPCNCKGKEMKTLCLCQQSGRRTSRNGKWKSQCQNKKNKNLKKCRKLSKPIKGSKTRNLGPSVPI</sequence>
<organism evidence="3 4">
    <name type="scientific">Eleginops maclovinus</name>
    <name type="common">Patagonian blennie</name>
    <name type="synonym">Eleginus maclovinus</name>
    <dbReference type="NCBI Taxonomy" id="56733"/>
    <lineage>
        <taxon>Eukaryota</taxon>
        <taxon>Metazoa</taxon>
        <taxon>Chordata</taxon>
        <taxon>Craniata</taxon>
        <taxon>Vertebrata</taxon>
        <taxon>Euteleostomi</taxon>
        <taxon>Actinopterygii</taxon>
        <taxon>Neopterygii</taxon>
        <taxon>Teleostei</taxon>
        <taxon>Neoteleostei</taxon>
        <taxon>Acanthomorphata</taxon>
        <taxon>Eupercaria</taxon>
        <taxon>Perciformes</taxon>
        <taxon>Notothenioidei</taxon>
        <taxon>Eleginopidae</taxon>
        <taxon>Eleginops</taxon>
    </lineage>
</organism>
<dbReference type="Proteomes" id="UP001346869">
    <property type="component" value="Unassembled WGS sequence"/>
</dbReference>
<reference evidence="3 4" key="2">
    <citation type="journal article" date="2023" name="Mol. Biol. Evol.">
        <title>Genomics of Secondarily Temperate Adaptation in the Only Non-Antarctic Icefish.</title>
        <authorList>
            <person name="Rivera-Colon A.G."/>
            <person name="Rayamajhi N."/>
            <person name="Minhas B.F."/>
            <person name="Madrigal G."/>
            <person name="Bilyk K.T."/>
            <person name="Yoon V."/>
            <person name="Hune M."/>
            <person name="Gregory S."/>
            <person name="Cheng C.H.C."/>
            <person name="Catchen J.M."/>
        </authorList>
    </citation>
    <scope>NUCLEOTIDE SEQUENCE [LARGE SCALE GENOMIC DNA]</scope>
    <source>
        <strain evidence="3">JMC-PN-2008</strain>
    </source>
</reference>
<gene>
    <name evidence="3" type="ORF">PBY51_017299</name>
</gene>
<accession>A0AAN7XJK6</accession>